<dbReference type="EMBL" id="JACHHZ010000002">
    <property type="protein sequence ID" value="MBB6092663.1"/>
    <property type="molecule type" value="Genomic_DNA"/>
</dbReference>
<feature type="transmembrane region" description="Helical" evidence="1">
    <location>
        <begin position="71"/>
        <end position="88"/>
    </location>
</feature>
<keyword evidence="4" id="KW-1185">Reference proteome</keyword>
<organism evidence="3 4">
    <name type="scientific">Povalibacter uvarum</name>
    <dbReference type="NCBI Taxonomy" id="732238"/>
    <lineage>
        <taxon>Bacteria</taxon>
        <taxon>Pseudomonadati</taxon>
        <taxon>Pseudomonadota</taxon>
        <taxon>Gammaproteobacteria</taxon>
        <taxon>Steroidobacterales</taxon>
        <taxon>Steroidobacteraceae</taxon>
        <taxon>Povalibacter</taxon>
    </lineage>
</organism>
<keyword evidence="1" id="KW-0472">Membrane</keyword>
<feature type="transmembrane region" description="Helical" evidence="1">
    <location>
        <begin position="94"/>
        <end position="114"/>
    </location>
</feature>
<reference evidence="3 4" key="1">
    <citation type="submission" date="2020-08" db="EMBL/GenBank/DDBJ databases">
        <title>Genomic Encyclopedia of Type Strains, Phase IV (KMG-IV): sequencing the most valuable type-strain genomes for metagenomic binning, comparative biology and taxonomic classification.</title>
        <authorList>
            <person name="Goeker M."/>
        </authorList>
    </citation>
    <scope>NUCLEOTIDE SEQUENCE [LARGE SCALE GENOMIC DNA]</scope>
    <source>
        <strain evidence="3 4">DSM 26723</strain>
    </source>
</reference>
<evidence type="ECO:0000313" key="4">
    <source>
        <dbReference type="Proteomes" id="UP000588068"/>
    </source>
</evidence>
<gene>
    <name evidence="3" type="ORF">HNQ60_001541</name>
</gene>
<name>A0A841HIX0_9GAMM</name>
<dbReference type="RefSeq" id="WP_184330449.1">
    <property type="nucleotide sequence ID" value="NZ_JACHHZ010000002.1"/>
</dbReference>
<evidence type="ECO:0000259" key="2">
    <source>
        <dbReference type="Pfam" id="PF22570"/>
    </source>
</evidence>
<keyword evidence="1" id="KW-1133">Transmembrane helix</keyword>
<dbReference type="Proteomes" id="UP000588068">
    <property type="component" value="Unassembled WGS sequence"/>
</dbReference>
<dbReference type="PANTHER" id="PTHR40763:SF5">
    <property type="entry name" value="MEMBRANE PROTEIN"/>
    <property type="match status" value="1"/>
</dbReference>
<protein>
    <submittedName>
        <fullName evidence="3">Putative membrane protein</fullName>
    </submittedName>
</protein>
<proteinExistence type="predicted"/>
<dbReference type="Pfam" id="PF22570">
    <property type="entry name" value="LiaF-TM"/>
    <property type="match status" value="1"/>
</dbReference>
<evidence type="ECO:0000313" key="3">
    <source>
        <dbReference type="EMBL" id="MBB6092663.1"/>
    </source>
</evidence>
<keyword evidence="1" id="KW-0812">Transmembrane</keyword>
<evidence type="ECO:0000256" key="1">
    <source>
        <dbReference type="SAM" id="Phobius"/>
    </source>
</evidence>
<accession>A0A841HIX0</accession>
<sequence>MKDETPRRDPLFSMRLLVGLWIIALGAIFLAGNLGWIDTRQAFRLFWPLIFVLVGSSMVMQKTNKRSNRWGWVFIGVGIWVFADKIGWVDLNFWQLAFPLALLALGSTLVWRAFHGKPAEIPDLHPGEEHSEFVRSFAVMSGTELRPVSRPFRGADLSAVMAGIKLDLTDARMEGDTATIEVFAFWGGMEIYVPPDWTVTSKVATLMGGFVDKRRPTSTVPTKNLVITGFVVMSGIEVKN</sequence>
<comment type="caution">
    <text evidence="3">The sequence shown here is derived from an EMBL/GenBank/DDBJ whole genome shotgun (WGS) entry which is preliminary data.</text>
</comment>
<dbReference type="AlphaFoldDB" id="A0A841HIX0"/>
<feature type="transmembrane region" description="Helical" evidence="1">
    <location>
        <begin position="12"/>
        <end position="36"/>
    </location>
</feature>
<dbReference type="PANTHER" id="PTHR40763">
    <property type="entry name" value="MEMBRANE PROTEIN-RELATED"/>
    <property type="match status" value="1"/>
</dbReference>
<dbReference type="InterPro" id="IPR054331">
    <property type="entry name" value="LiaF_TM"/>
</dbReference>
<feature type="domain" description="LiaF transmembrane" evidence="2">
    <location>
        <begin position="17"/>
        <end position="113"/>
    </location>
</feature>